<evidence type="ECO:0000313" key="2">
    <source>
        <dbReference type="Proteomes" id="UP001169006"/>
    </source>
</evidence>
<organism evidence="1 2">
    <name type="scientific">Rhizobium oryzicola</name>
    <dbReference type="NCBI Taxonomy" id="1232668"/>
    <lineage>
        <taxon>Bacteria</taxon>
        <taxon>Pseudomonadati</taxon>
        <taxon>Pseudomonadota</taxon>
        <taxon>Alphaproteobacteria</taxon>
        <taxon>Hyphomicrobiales</taxon>
        <taxon>Rhizobiaceae</taxon>
        <taxon>Rhizobium/Agrobacterium group</taxon>
        <taxon>Rhizobium</taxon>
    </lineage>
</organism>
<evidence type="ECO:0000313" key="1">
    <source>
        <dbReference type="EMBL" id="MDO1581508.1"/>
    </source>
</evidence>
<dbReference type="EMBL" id="JAUKWQ010000001">
    <property type="protein sequence ID" value="MDO1581508.1"/>
    <property type="molecule type" value="Genomic_DNA"/>
</dbReference>
<name>A0ABT8STX8_9HYPH</name>
<dbReference type="Proteomes" id="UP001169006">
    <property type="component" value="Unassembled WGS sequence"/>
</dbReference>
<reference evidence="1" key="2">
    <citation type="submission" date="2023-07" db="EMBL/GenBank/DDBJ databases">
        <authorList>
            <person name="Sun H."/>
        </authorList>
    </citation>
    <scope>NUCLEOTIDE SEQUENCE</scope>
    <source>
        <strain evidence="1">05753</strain>
    </source>
</reference>
<proteinExistence type="predicted"/>
<comment type="caution">
    <text evidence="1">The sequence shown here is derived from an EMBL/GenBank/DDBJ whole genome shotgun (WGS) entry which is preliminary data.</text>
</comment>
<sequence length="60" mass="7086">MAEIVVLKKWRDEHPARAGLKLSKKVVPAELHFFMGVRYERIEDLTHRMMDEIALSVEKH</sequence>
<accession>A0ABT8STX8</accession>
<reference evidence="1" key="1">
    <citation type="journal article" date="2015" name="Int. J. Syst. Evol. Microbiol.">
        <title>Rhizobium oryzicola sp. nov., potential plant-growth-promoting endophytic bacteria isolated from rice roots.</title>
        <authorList>
            <person name="Zhang X.X."/>
            <person name="Gao J.S."/>
            <person name="Cao Y.H."/>
            <person name="Sheirdil R.A."/>
            <person name="Wang X.C."/>
            <person name="Zhang L."/>
        </authorList>
    </citation>
    <scope>NUCLEOTIDE SEQUENCE</scope>
    <source>
        <strain evidence="1">05753</strain>
    </source>
</reference>
<keyword evidence="2" id="KW-1185">Reference proteome</keyword>
<dbReference type="RefSeq" id="WP_302075611.1">
    <property type="nucleotide sequence ID" value="NZ_JAUKWQ010000001.1"/>
</dbReference>
<protein>
    <submittedName>
        <fullName evidence="1">Uncharacterized protein</fullName>
    </submittedName>
</protein>
<gene>
    <name evidence="1" type="ORF">Q2T52_05300</name>
</gene>